<feature type="compositionally biased region" description="Acidic residues" evidence="1">
    <location>
        <begin position="194"/>
        <end position="203"/>
    </location>
</feature>
<evidence type="ECO:0000313" key="2">
    <source>
        <dbReference type="EnsemblMetazoa" id="tetur05g03720.1"/>
    </source>
</evidence>
<feature type="compositionally biased region" description="Low complexity" evidence="1">
    <location>
        <begin position="178"/>
        <end position="190"/>
    </location>
</feature>
<evidence type="ECO:0000313" key="3">
    <source>
        <dbReference type="Proteomes" id="UP000015104"/>
    </source>
</evidence>
<dbReference type="OMA" id="QTATEWE"/>
<dbReference type="AlphaFoldDB" id="T1K4T1"/>
<name>T1K4T1_TETUR</name>
<feature type="region of interest" description="Disordered" evidence="1">
    <location>
        <begin position="178"/>
        <end position="206"/>
    </location>
</feature>
<evidence type="ECO:0000256" key="1">
    <source>
        <dbReference type="SAM" id="MobiDB-lite"/>
    </source>
</evidence>
<protein>
    <submittedName>
        <fullName evidence="2">Uncharacterized protein</fullName>
    </submittedName>
</protein>
<dbReference type="KEGG" id="tut:107360774"/>
<dbReference type="EMBL" id="CAEY01001580">
    <property type="status" value="NOT_ANNOTATED_CDS"/>
    <property type="molecule type" value="Genomic_DNA"/>
</dbReference>
<gene>
    <name evidence="2" type="primary">107360774</name>
</gene>
<accession>T1K4T1</accession>
<sequence length="304" mass="34004">MMFMPNSDRQINLSSSDYRSPASIINSLGYSPNYNLNFNPLGAGVSTGSPNINTVNNMMDNFNNFWSHTVPTNMPWAQSQIQPNPANLNPLSPQPFVMRFTAGPSVFNEICAPDPCTSQTATEWELLNKLSSGTGTCTSNLHLKRRNSSDDDDEIIGQPPTKQYISEDKVTAKFNQMSISNSEPVSPSSPTKVEEDDELETDYEVSNKSTIVLSDEIKEALSARNDRIERLFQDELNKATKSVVLWQPPIGLLPPPLNVYKKDEEEEKEKTDKIITPKQNYEPLEVDVDVVDACIMDSNEMMDL</sequence>
<dbReference type="HOGENOM" id="CLU_916236_0_0_1"/>
<dbReference type="EnsemblMetazoa" id="tetur05g03720.1">
    <property type="protein sequence ID" value="tetur05g03720.1"/>
    <property type="gene ID" value="tetur05g03720"/>
</dbReference>
<dbReference type="Proteomes" id="UP000015104">
    <property type="component" value="Unassembled WGS sequence"/>
</dbReference>
<dbReference type="OrthoDB" id="10022757at2759"/>
<reference evidence="2" key="2">
    <citation type="submission" date="2015-06" db="UniProtKB">
        <authorList>
            <consortium name="EnsemblMetazoa"/>
        </authorList>
    </citation>
    <scope>IDENTIFICATION</scope>
</reference>
<organism evidence="2 3">
    <name type="scientific">Tetranychus urticae</name>
    <name type="common">Two-spotted spider mite</name>
    <dbReference type="NCBI Taxonomy" id="32264"/>
    <lineage>
        <taxon>Eukaryota</taxon>
        <taxon>Metazoa</taxon>
        <taxon>Ecdysozoa</taxon>
        <taxon>Arthropoda</taxon>
        <taxon>Chelicerata</taxon>
        <taxon>Arachnida</taxon>
        <taxon>Acari</taxon>
        <taxon>Acariformes</taxon>
        <taxon>Trombidiformes</taxon>
        <taxon>Prostigmata</taxon>
        <taxon>Eleutherengona</taxon>
        <taxon>Raphignathae</taxon>
        <taxon>Tetranychoidea</taxon>
        <taxon>Tetranychidae</taxon>
        <taxon>Tetranychus</taxon>
    </lineage>
</organism>
<keyword evidence="3" id="KW-1185">Reference proteome</keyword>
<proteinExistence type="predicted"/>
<dbReference type="Pfam" id="PF15810">
    <property type="entry name" value="CCDC117"/>
    <property type="match status" value="1"/>
</dbReference>
<reference evidence="3" key="1">
    <citation type="submission" date="2011-08" db="EMBL/GenBank/DDBJ databases">
        <authorList>
            <person name="Rombauts S."/>
        </authorList>
    </citation>
    <scope>NUCLEOTIDE SEQUENCE</scope>
    <source>
        <strain evidence="3">London</strain>
    </source>
</reference>
<dbReference type="InterPro" id="IPR031630">
    <property type="entry name" value="CCDC117"/>
</dbReference>